<evidence type="ECO:0000256" key="5">
    <source>
        <dbReference type="ARBA" id="ARBA00022989"/>
    </source>
</evidence>
<feature type="domain" description="Cation efflux protein cytoplasmic" evidence="9">
    <location>
        <begin position="244"/>
        <end position="297"/>
    </location>
</feature>
<evidence type="ECO:0000256" key="4">
    <source>
        <dbReference type="ARBA" id="ARBA00022692"/>
    </source>
</evidence>
<evidence type="ECO:0000256" key="6">
    <source>
        <dbReference type="ARBA" id="ARBA00023136"/>
    </source>
</evidence>
<dbReference type="InterPro" id="IPR058533">
    <property type="entry name" value="Cation_efflux_TM"/>
</dbReference>
<reference evidence="10" key="2">
    <citation type="submission" date="2021-04" db="EMBL/GenBank/DDBJ databases">
        <authorList>
            <person name="Gilroy R."/>
        </authorList>
    </citation>
    <scope>NUCLEOTIDE SEQUENCE</scope>
    <source>
        <strain evidence="10">14975</strain>
    </source>
</reference>
<comment type="caution">
    <text evidence="10">The sequence shown here is derived from an EMBL/GenBank/DDBJ whole genome shotgun (WGS) entry which is preliminary data.</text>
</comment>
<dbReference type="SUPFAM" id="SSF160240">
    <property type="entry name" value="Cation efflux protein cytoplasmic domain-like"/>
    <property type="match status" value="1"/>
</dbReference>
<dbReference type="SUPFAM" id="SSF161111">
    <property type="entry name" value="Cation efflux protein transmembrane domain-like"/>
    <property type="match status" value="1"/>
</dbReference>
<feature type="transmembrane region" description="Helical" evidence="7">
    <location>
        <begin position="12"/>
        <end position="35"/>
    </location>
</feature>
<keyword evidence="6 7" id="KW-0472">Membrane</keyword>
<evidence type="ECO:0000313" key="11">
    <source>
        <dbReference type="Proteomes" id="UP000823964"/>
    </source>
</evidence>
<feature type="transmembrane region" description="Helical" evidence="7">
    <location>
        <begin position="154"/>
        <end position="176"/>
    </location>
</feature>
<organism evidence="10 11">
    <name type="scientific">Candidatus Akkermansia intestinigallinarum</name>
    <dbReference type="NCBI Taxonomy" id="2838431"/>
    <lineage>
        <taxon>Bacteria</taxon>
        <taxon>Pseudomonadati</taxon>
        <taxon>Verrucomicrobiota</taxon>
        <taxon>Verrucomicrobiia</taxon>
        <taxon>Verrucomicrobiales</taxon>
        <taxon>Akkermansiaceae</taxon>
        <taxon>Akkermansia</taxon>
    </lineage>
</organism>
<evidence type="ECO:0000256" key="7">
    <source>
        <dbReference type="SAM" id="Phobius"/>
    </source>
</evidence>
<evidence type="ECO:0000256" key="1">
    <source>
        <dbReference type="ARBA" id="ARBA00004141"/>
    </source>
</evidence>
<keyword evidence="3" id="KW-0813">Transport</keyword>
<evidence type="ECO:0000259" key="8">
    <source>
        <dbReference type="Pfam" id="PF01545"/>
    </source>
</evidence>
<evidence type="ECO:0000259" key="9">
    <source>
        <dbReference type="Pfam" id="PF16916"/>
    </source>
</evidence>
<feature type="transmembrane region" description="Helical" evidence="7">
    <location>
        <begin position="79"/>
        <end position="96"/>
    </location>
</feature>
<dbReference type="InterPro" id="IPR027470">
    <property type="entry name" value="Cation_efflux_CTD"/>
</dbReference>
<dbReference type="InterPro" id="IPR050291">
    <property type="entry name" value="CDF_Transporter"/>
</dbReference>
<dbReference type="Gene3D" id="1.20.1510.10">
    <property type="entry name" value="Cation efflux protein transmembrane domain"/>
    <property type="match status" value="1"/>
</dbReference>
<comment type="subcellular location">
    <subcellularLocation>
        <location evidence="1">Membrane</location>
        <topology evidence="1">Multi-pass membrane protein</topology>
    </subcellularLocation>
</comment>
<proteinExistence type="inferred from homology"/>
<feature type="transmembrane region" description="Helical" evidence="7">
    <location>
        <begin position="116"/>
        <end position="133"/>
    </location>
</feature>
<dbReference type="NCBIfam" id="TIGR01297">
    <property type="entry name" value="CDF"/>
    <property type="match status" value="1"/>
</dbReference>
<comment type="similarity">
    <text evidence="2">Belongs to the cation diffusion facilitator (CDF) transporter (TC 2.A.4) family.</text>
</comment>
<gene>
    <name evidence="10" type="ORF">H9862_03625</name>
</gene>
<dbReference type="GO" id="GO:0006882">
    <property type="term" value="P:intracellular zinc ion homeostasis"/>
    <property type="evidence" value="ECO:0007669"/>
    <property type="project" value="TreeGrafter"/>
</dbReference>
<dbReference type="PANTHER" id="PTHR43840:SF15">
    <property type="entry name" value="MITOCHONDRIAL METAL TRANSPORTER 1-RELATED"/>
    <property type="match status" value="1"/>
</dbReference>
<name>A0A9D1VAR4_9BACT</name>
<dbReference type="Proteomes" id="UP000823964">
    <property type="component" value="Unassembled WGS sequence"/>
</dbReference>
<dbReference type="GO" id="GO:0015341">
    <property type="term" value="F:zinc efflux antiporter activity"/>
    <property type="evidence" value="ECO:0007669"/>
    <property type="project" value="TreeGrafter"/>
</dbReference>
<protein>
    <submittedName>
        <fullName evidence="10">Cation diffusion facilitator family transporter</fullName>
    </submittedName>
</protein>
<evidence type="ECO:0000313" key="10">
    <source>
        <dbReference type="EMBL" id="HIX19676.1"/>
    </source>
</evidence>
<dbReference type="Pfam" id="PF01545">
    <property type="entry name" value="Cation_efflux"/>
    <property type="match status" value="1"/>
</dbReference>
<keyword evidence="5 7" id="KW-1133">Transmembrane helix</keyword>
<dbReference type="GO" id="GO:0015093">
    <property type="term" value="F:ferrous iron transmembrane transporter activity"/>
    <property type="evidence" value="ECO:0007669"/>
    <property type="project" value="TreeGrafter"/>
</dbReference>
<feature type="transmembrane region" description="Helical" evidence="7">
    <location>
        <begin position="182"/>
        <end position="203"/>
    </location>
</feature>
<dbReference type="InterPro" id="IPR002524">
    <property type="entry name" value="Cation_efflux"/>
</dbReference>
<dbReference type="Pfam" id="PF16916">
    <property type="entry name" value="ZT_dimer"/>
    <property type="match status" value="1"/>
</dbReference>
<evidence type="ECO:0000256" key="2">
    <source>
        <dbReference type="ARBA" id="ARBA00008114"/>
    </source>
</evidence>
<evidence type="ECO:0000256" key="3">
    <source>
        <dbReference type="ARBA" id="ARBA00022448"/>
    </source>
</evidence>
<keyword evidence="4 7" id="KW-0812">Transmembrane</keyword>
<dbReference type="Gene3D" id="3.30.70.1350">
    <property type="entry name" value="Cation efflux protein, cytoplasmic domain"/>
    <property type="match status" value="1"/>
</dbReference>
<reference evidence="10" key="1">
    <citation type="journal article" date="2021" name="PeerJ">
        <title>Extensive microbial diversity within the chicken gut microbiome revealed by metagenomics and culture.</title>
        <authorList>
            <person name="Gilroy R."/>
            <person name="Ravi A."/>
            <person name="Getino M."/>
            <person name="Pursley I."/>
            <person name="Horton D.L."/>
            <person name="Alikhan N.F."/>
            <person name="Baker D."/>
            <person name="Gharbi K."/>
            <person name="Hall N."/>
            <person name="Watson M."/>
            <person name="Adriaenssens E.M."/>
            <person name="Foster-Nyarko E."/>
            <person name="Jarju S."/>
            <person name="Secka A."/>
            <person name="Antonio M."/>
            <person name="Oren A."/>
            <person name="Chaudhuri R.R."/>
            <person name="La Ragione R."/>
            <person name="Hildebrand F."/>
            <person name="Pallen M.J."/>
        </authorList>
    </citation>
    <scope>NUCLEOTIDE SEQUENCE</scope>
    <source>
        <strain evidence="10">14975</strain>
    </source>
</reference>
<dbReference type="InterPro" id="IPR036837">
    <property type="entry name" value="Cation_efflux_CTD_sf"/>
</dbReference>
<feature type="transmembrane region" description="Helical" evidence="7">
    <location>
        <begin position="41"/>
        <end position="58"/>
    </location>
</feature>
<dbReference type="GO" id="GO:0015086">
    <property type="term" value="F:cadmium ion transmembrane transporter activity"/>
    <property type="evidence" value="ECO:0007669"/>
    <property type="project" value="TreeGrafter"/>
</dbReference>
<dbReference type="InterPro" id="IPR027469">
    <property type="entry name" value="Cation_efflux_TMD_sf"/>
</dbReference>
<dbReference type="PANTHER" id="PTHR43840">
    <property type="entry name" value="MITOCHONDRIAL METAL TRANSPORTER 1-RELATED"/>
    <property type="match status" value="1"/>
</dbReference>
<sequence length="464" mass="50816">MDADKKKSLAAVSSVIWSALLTVMKFIVGLITGSLGMLSEALHSGLDLLAALGTLFAVRIAARPADDDHPYGHGKIENLTALGETLLLLVTAGWVITEAIERLMNPESLHVETSVWAFIVIAVSLVVDVNRAAMLRRVAKETKSAALEADAAHFATDIWSSAAVLLGITGAALAGMTVEGSWLHWLLMRADVFASLIVALLILHICKDLGMQAINNLMDKANGEAAGKIRELMKDRMPAYPLISLRVREVGNRAYADMCVGAPKELHVDTAHEIADAIEALLADSIPGLETMVHIQPMELENLTPNMLVRQIALAHRFGVHGLVLHDTPEGLIVFTDLELPGDAVMGAWSVPIQAFRSEVRRRLQAARVVVHVEPDVRELRHYPAELPSSEVWKERVRRVMIEIGAPLPDTIDTYCCDDRRLCIVSIPAEPRLNVSESHLRLKQLEEKLSARLPDTARFIVAYS</sequence>
<feature type="domain" description="Cation efflux protein transmembrane" evidence="8">
    <location>
        <begin position="14"/>
        <end position="218"/>
    </location>
</feature>
<accession>A0A9D1VAR4</accession>
<dbReference type="AlphaFoldDB" id="A0A9D1VAR4"/>
<dbReference type="GO" id="GO:0005886">
    <property type="term" value="C:plasma membrane"/>
    <property type="evidence" value="ECO:0007669"/>
    <property type="project" value="TreeGrafter"/>
</dbReference>
<dbReference type="EMBL" id="DXFQ01000057">
    <property type="protein sequence ID" value="HIX19676.1"/>
    <property type="molecule type" value="Genomic_DNA"/>
</dbReference>